<dbReference type="EMBL" id="FNGH01000004">
    <property type="protein sequence ID" value="SDL40495.1"/>
    <property type="molecule type" value="Genomic_DNA"/>
</dbReference>
<feature type="signal peptide" evidence="6">
    <location>
        <begin position="1"/>
        <end position="21"/>
    </location>
</feature>
<evidence type="ECO:0000256" key="3">
    <source>
        <dbReference type="ARBA" id="ARBA00023136"/>
    </source>
</evidence>
<evidence type="ECO:0000256" key="6">
    <source>
        <dbReference type="SAM" id="SignalP"/>
    </source>
</evidence>
<evidence type="ECO:0000313" key="9">
    <source>
        <dbReference type="Proteomes" id="UP000199107"/>
    </source>
</evidence>
<dbReference type="Pfam" id="PF05433">
    <property type="entry name" value="Rick_17kDa_Anti"/>
    <property type="match status" value="1"/>
</dbReference>
<keyword evidence="3" id="KW-0472">Membrane</keyword>
<dbReference type="PROSITE" id="PS51257">
    <property type="entry name" value="PROKAR_LIPOPROTEIN"/>
    <property type="match status" value="1"/>
</dbReference>
<dbReference type="Proteomes" id="UP000199107">
    <property type="component" value="Unassembled WGS sequence"/>
</dbReference>
<organism evidence="8 9">
    <name type="scientific">Franzmannia pantelleriensis</name>
    <dbReference type="NCBI Taxonomy" id="48727"/>
    <lineage>
        <taxon>Bacteria</taxon>
        <taxon>Pseudomonadati</taxon>
        <taxon>Pseudomonadota</taxon>
        <taxon>Gammaproteobacteria</taxon>
        <taxon>Oceanospirillales</taxon>
        <taxon>Halomonadaceae</taxon>
        <taxon>Franzmannia</taxon>
    </lineage>
</organism>
<feature type="chain" id="PRO_5011466977" evidence="6">
    <location>
        <begin position="22"/>
        <end position="155"/>
    </location>
</feature>
<dbReference type="PANTHER" id="PTHR35603:SF1">
    <property type="entry name" value="OUTER MEMBRANE LIPOPROTEIN SLYB"/>
    <property type="match status" value="1"/>
</dbReference>
<dbReference type="RefSeq" id="WP_089657713.1">
    <property type="nucleotide sequence ID" value="NZ_FNGH01000004.1"/>
</dbReference>
<keyword evidence="2 6" id="KW-0732">Signal</keyword>
<dbReference type="InterPro" id="IPR008816">
    <property type="entry name" value="Gly_zipper_2TM_dom"/>
</dbReference>
<gene>
    <name evidence="8" type="ORF">SAMN05192555_104130</name>
</gene>
<sequence length="155" mass="15727">MKRLLPVVALGILTLAGCANTAPYGGDVYRGSQAQTGQSVAYGTITALRQVQIQADSPQGNVIGTVGGGVIGGLLGSQVGGGSGRQLATAAGAIGGAVAGSRTEDAVNRTRAWEMEVRRDNGESVVVVQRADRNFQVGQRVRLIGSGASMSVAPY</sequence>
<evidence type="ECO:0000256" key="1">
    <source>
        <dbReference type="ARBA" id="ARBA00004459"/>
    </source>
</evidence>
<feature type="domain" description="Glycine zipper 2TM" evidence="7">
    <location>
        <begin position="63"/>
        <end position="102"/>
    </location>
</feature>
<dbReference type="PANTHER" id="PTHR35603">
    <property type="match status" value="1"/>
</dbReference>
<dbReference type="AlphaFoldDB" id="A0A1G9JTE7"/>
<evidence type="ECO:0000256" key="2">
    <source>
        <dbReference type="ARBA" id="ARBA00022729"/>
    </source>
</evidence>
<evidence type="ECO:0000259" key="7">
    <source>
        <dbReference type="Pfam" id="PF05433"/>
    </source>
</evidence>
<comment type="subcellular location">
    <subcellularLocation>
        <location evidence="1">Cell outer membrane</location>
        <topology evidence="1">Lipid-anchor</topology>
    </subcellularLocation>
</comment>
<dbReference type="InterPro" id="IPR051407">
    <property type="entry name" value="Bact_OM_lipoprot/Surf_antigen"/>
</dbReference>
<evidence type="ECO:0000313" key="8">
    <source>
        <dbReference type="EMBL" id="SDL40495.1"/>
    </source>
</evidence>
<evidence type="ECO:0000256" key="4">
    <source>
        <dbReference type="ARBA" id="ARBA00023139"/>
    </source>
</evidence>
<name>A0A1G9JTE7_9GAMM</name>
<accession>A0A1G9JTE7</accession>
<dbReference type="OrthoDB" id="5298161at2"/>
<reference evidence="9" key="1">
    <citation type="submission" date="2016-10" db="EMBL/GenBank/DDBJ databases">
        <authorList>
            <person name="Varghese N."/>
            <person name="Submissions S."/>
        </authorList>
    </citation>
    <scope>NUCLEOTIDE SEQUENCE [LARGE SCALE GENOMIC DNA]</scope>
    <source>
        <strain evidence="9">AAP</strain>
    </source>
</reference>
<keyword evidence="9" id="KW-1185">Reference proteome</keyword>
<protein>
    <submittedName>
        <fullName evidence="8">Outer membrane lipoprotein SlyB</fullName>
    </submittedName>
</protein>
<dbReference type="STRING" id="48727.SAMN05192555_104130"/>
<keyword evidence="5 8" id="KW-0449">Lipoprotein</keyword>
<dbReference type="GO" id="GO:0009279">
    <property type="term" value="C:cell outer membrane"/>
    <property type="evidence" value="ECO:0007669"/>
    <property type="project" value="UniProtKB-SubCell"/>
</dbReference>
<evidence type="ECO:0000256" key="5">
    <source>
        <dbReference type="ARBA" id="ARBA00023288"/>
    </source>
</evidence>
<proteinExistence type="predicted"/>
<keyword evidence="4" id="KW-0564">Palmitate</keyword>